<gene>
    <name evidence="4" type="ORF">F7725_001517</name>
</gene>
<dbReference type="AlphaFoldDB" id="A0A7J5Y2U9"/>
<evidence type="ECO:0000256" key="1">
    <source>
        <dbReference type="SAM" id="Phobius"/>
    </source>
</evidence>
<keyword evidence="1" id="KW-0812">Transmembrane</keyword>
<dbReference type="InterPro" id="IPR050650">
    <property type="entry name" value="Type-II_Cytokine-TF_Rcpt"/>
</dbReference>
<comment type="caution">
    <text evidence="4">The sequence shown here is derived from an EMBL/GenBank/DDBJ whole genome shotgun (WGS) entry which is preliminary data.</text>
</comment>
<evidence type="ECO:0000259" key="3">
    <source>
        <dbReference type="PROSITE" id="PS50853"/>
    </source>
</evidence>
<dbReference type="Gene3D" id="2.60.40.10">
    <property type="entry name" value="Immunoglobulins"/>
    <property type="match status" value="1"/>
</dbReference>
<dbReference type="EMBL" id="JAAKFY010000018">
    <property type="protein sequence ID" value="KAF3842668.1"/>
    <property type="molecule type" value="Genomic_DNA"/>
</dbReference>
<evidence type="ECO:0000313" key="4">
    <source>
        <dbReference type="EMBL" id="KAF3842668.1"/>
    </source>
</evidence>
<feature type="transmembrane region" description="Helical" evidence="1">
    <location>
        <begin position="226"/>
        <end position="247"/>
    </location>
</feature>
<dbReference type="PANTHER" id="PTHR20859">
    <property type="entry name" value="INTERFERON/INTERLEUKIN RECEPTOR"/>
    <property type="match status" value="1"/>
</dbReference>
<feature type="signal peptide" evidence="2">
    <location>
        <begin position="1"/>
        <end position="16"/>
    </location>
</feature>
<proteinExistence type="predicted"/>
<name>A0A7J5Y2U9_DISMA</name>
<evidence type="ECO:0000256" key="2">
    <source>
        <dbReference type="SAM" id="SignalP"/>
    </source>
</evidence>
<dbReference type="OrthoDB" id="9932619at2759"/>
<protein>
    <recommendedName>
        <fullName evidence="3">Fibronectin type-III domain-containing protein</fullName>
    </recommendedName>
</protein>
<reference evidence="4 5" key="1">
    <citation type="submission" date="2020-03" db="EMBL/GenBank/DDBJ databases">
        <title>Dissostichus mawsoni Genome sequencing and assembly.</title>
        <authorList>
            <person name="Park H."/>
        </authorList>
    </citation>
    <scope>NUCLEOTIDE SEQUENCE [LARGE SCALE GENOMIC DNA]</scope>
    <source>
        <strain evidence="4">DM0001</strain>
        <tissue evidence="4">Muscle</tissue>
    </source>
</reference>
<dbReference type="PANTHER" id="PTHR20859:SF46">
    <property type="entry name" value="INTERFERON GAMMA RECEPTOR 2"/>
    <property type="match status" value="1"/>
</dbReference>
<dbReference type="SUPFAM" id="SSF49265">
    <property type="entry name" value="Fibronectin type III"/>
    <property type="match status" value="1"/>
</dbReference>
<feature type="chain" id="PRO_5029506975" description="Fibronectin type-III domain-containing protein" evidence="2">
    <location>
        <begin position="17"/>
        <end position="298"/>
    </location>
</feature>
<dbReference type="InterPro" id="IPR013783">
    <property type="entry name" value="Ig-like_fold"/>
</dbReference>
<keyword evidence="5" id="KW-1185">Reference proteome</keyword>
<dbReference type="GO" id="GO:0004896">
    <property type="term" value="F:cytokine receptor activity"/>
    <property type="evidence" value="ECO:0007669"/>
    <property type="project" value="TreeGrafter"/>
</dbReference>
<organism evidence="4 5">
    <name type="scientific">Dissostichus mawsoni</name>
    <name type="common">Antarctic cod</name>
    <dbReference type="NCBI Taxonomy" id="36200"/>
    <lineage>
        <taxon>Eukaryota</taxon>
        <taxon>Metazoa</taxon>
        <taxon>Chordata</taxon>
        <taxon>Craniata</taxon>
        <taxon>Vertebrata</taxon>
        <taxon>Euteleostomi</taxon>
        <taxon>Actinopterygii</taxon>
        <taxon>Neopterygii</taxon>
        <taxon>Teleostei</taxon>
        <taxon>Neoteleostei</taxon>
        <taxon>Acanthomorphata</taxon>
        <taxon>Eupercaria</taxon>
        <taxon>Perciformes</taxon>
        <taxon>Notothenioidei</taxon>
        <taxon>Nototheniidae</taxon>
        <taxon>Dissostichus</taxon>
    </lineage>
</organism>
<sequence>MLLGVLCILVVPQVFSEAPPAPPQDIQVDNWLLRWSPESDPDDGDVTYTAQYSSFDSGVWTDVPYCDHTSLNSCNVSSIKARSEYGCVMLRVRAERHGQNSPSVQACSKHGQLCTPDFNLIASPGSLTDYKDGPASVTIDELQEGQRYCTRVQYLYFKDTVGLPTCTQCELIPESDSRQTATIVSLVLVGVLLLVFPVIAYFLLFQRGRIKRWFQPYTFREHTATIVSLVLVGVLLLVFPVIAYFLLFQRGRIKRWFQPYTFREHLLEPIPEPLLPIHSSTEEHYDVITSMSPIELRE</sequence>
<dbReference type="InterPro" id="IPR036116">
    <property type="entry name" value="FN3_sf"/>
</dbReference>
<dbReference type="Pfam" id="PF01108">
    <property type="entry name" value="Tissue_fac"/>
    <property type="match status" value="1"/>
</dbReference>
<feature type="domain" description="Fibronectin type-III" evidence="3">
    <location>
        <begin position="19"/>
        <end position="111"/>
    </location>
</feature>
<dbReference type="InterPro" id="IPR003961">
    <property type="entry name" value="FN3_dom"/>
</dbReference>
<dbReference type="GO" id="GO:0005886">
    <property type="term" value="C:plasma membrane"/>
    <property type="evidence" value="ECO:0007669"/>
    <property type="project" value="TreeGrafter"/>
</dbReference>
<keyword evidence="1" id="KW-1133">Transmembrane helix</keyword>
<evidence type="ECO:0000313" key="5">
    <source>
        <dbReference type="Proteomes" id="UP000518266"/>
    </source>
</evidence>
<dbReference type="PROSITE" id="PS50853">
    <property type="entry name" value="FN3"/>
    <property type="match status" value="1"/>
</dbReference>
<keyword evidence="2" id="KW-0732">Signal</keyword>
<dbReference type="Proteomes" id="UP000518266">
    <property type="component" value="Unassembled WGS sequence"/>
</dbReference>
<feature type="transmembrane region" description="Helical" evidence="1">
    <location>
        <begin position="183"/>
        <end position="205"/>
    </location>
</feature>
<keyword evidence="1" id="KW-0472">Membrane</keyword>
<accession>A0A7J5Y2U9</accession>